<proteinExistence type="predicted"/>
<comment type="caution">
    <text evidence="1">The sequence shown here is derived from an EMBL/GenBank/DDBJ whole genome shotgun (WGS) entry which is preliminary data.</text>
</comment>
<accession>A0ABP7IXU3</accession>
<evidence type="ECO:0000313" key="1">
    <source>
        <dbReference type="EMBL" id="GAA3829038.1"/>
    </source>
</evidence>
<sequence length="114" mass="12835">MGARGRTPQYQTTIPLRLTRSTNARLRIFAELDGVPIASLIRTFIREGLERRTIPEDPFGRTLKQALETASRLDPRLLNSRDAPSLRLRAAVDEYKKQIAEEIMKGDTDVTPGS</sequence>
<dbReference type="RefSeq" id="WP_237336423.1">
    <property type="nucleotide sequence ID" value="NZ_BAABCM010000008.1"/>
</dbReference>
<gene>
    <name evidence="1" type="ORF">GCM10022380_54500</name>
</gene>
<evidence type="ECO:0000313" key="2">
    <source>
        <dbReference type="Proteomes" id="UP001501624"/>
    </source>
</evidence>
<dbReference type="EMBL" id="BAABCM010000008">
    <property type="protein sequence ID" value="GAA3829038.1"/>
    <property type="molecule type" value="Genomic_DNA"/>
</dbReference>
<keyword evidence="2" id="KW-1185">Reference proteome</keyword>
<dbReference type="Proteomes" id="UP001501624">
    <property type="component" value="Unassembled WGS sequence"/>
</dbReference>
<name>A0ABP7IXU3_9PSEU</name>
<reference evidence="2" key="1">
    <citation type="journal article" date="2019" name="Int. J. Syst. Evol. Microbiol.">
        <title>The Global Catalogue of Microorganisms (GCM) 10K type strain sequencing project: providing services to taxonomists for standard genome sequencing and annotation.</title>
        <authorList>
            <consortium name="The Broad Institute Genomics Platform"/>
            <consortium name="The Broad Institute Genome Sequencing Center for Infectious Disease"/>
            <person name="Wu L."/>
            <person name="Ma J."/>
        </authorList>
    </citation>
    <scope>NUCLEOTIDE SEQUENCE [LARGE SCALE GENOMIC DNA]</scope>
    <source>
        <strain evidence="2">JCM 17017</strain>
    </source>
</reference>
<organism evidence="1 2">
    <name type="scientific">Amycolatopsis tucumanensis</name>
    <dbReference type="NCBI Taxonomy" id="401106"/>
    <lineage>
        <taxon>Bacteria</taxon>
        <taxon>Bacillati</taxon>
        <taxon>Actinomycetota</taxon>
        <taxon>Actinomycetes</taxon>
        <taxon>Pseudonocardiales</taxon>
        <taxon>Pseudonocardiaceae</taxon>
        <taxon>Amycolatopsis</taxon>
    </lineage>
</organism>
<protein>
    <submittedName>
        <fullName evidence="1">Uncharacterized protein</fullName>
    </submittedName>
</protein>